<name>A0ABV5KAV8_9ACTN</name>
<organism evidence="6 7">
    <name type="scientific">Nocardioides plantarum</name>
    <dbReference type="NCBI Taxonomy" id="29299"/>
    <lineage>
        <taxon>Bacteria</taxon>
        <taxon>Bacillati</taxon>
        <taxon>Actinomycetota</taxon>
        <taxon>Actinomycetes</taxon>
        <taxon>Propionibacteriales</taxon>
        <taxon>Nocardioidaceae</taxon>
        <taxon>Nocardioides</taxon>
    </lineage>
</organism>
<protein>
    <submittedName>
        <fullName evidence="6">DNA recombination protein RmuC</fullName>
    </submittedName>
</protein>
<comment type="similarity">
    <text evidence="2">Belongs to the RmuC family.</text>
</comment>
<keyword evidence="4" id="KW-0233">DNA recombination</keyword>
<accession>A0ABV5KAV8</accession>
<dbReference type="EMBL" id="JBHMDG010000011">
    <property type="protein sequence ID" value="MFB9313228.1"/>
    <property type="molecule type" value="Genomic_DNA"/>
</dbReference>
<proteinExistence type="inferred from homology"/>
<keyword evidence="7" id="KW-1185">Reference proteome</keyword>
<feature type="region of interest" description="Disordered" evidence="5">
    <location>
        <begin position="354"/>
        <end position="400"/>
    </location>
</feature>
<evidence type="ECO:0000313" key="6">
    <source>
        <dbReference type="EMBL" id="MFB9313228.1"/>
    </source>
</evidence>
<evidence type="ECO:0000256" key="3">
    <source>
        <dbReference type="ARBA" id="ARBA00023054"/>
    </source>
</evidence>
<sequence>MDLATALVLVLGLLLGLVAGAATGYAAGVLRGSASAQDAADEAARDVADDRLGTALDQQAIVRESLERLHDQLRDLEHGRVAWQSQLHEQVLDMRSSTETLRRETQSLSTALRRPQVRGRWGELHLRRAVELAGMVEHCDFSEQVRLDDGARRPDLVVHLAGGRSVVVDSKVPLDAYLDATGCDDDETRADHVARHARQLRTHVDLLAGKAYWRSLPDSPEFVVLFVPAESFLAAALDADPSLLEHAAAREVVLATPTTLIALLRTVSHGWRHEALSARTDEIHRLGRELHARLATFGGHLDQVGRSLNAAVGHYNGAVGSLESRVLVQARRFDDLGVTGPATAALTPPRAVELRAVDRDDRTGGPDGGPGGGPQRGPGGAPSGRRADGREPPPPLTVTS</sequence>
<dbReference type="RefSeq" id="WP_140011405.1">
    <property type="nucleotide sequence ID" value="NZ_JBHMDG010000011.1"/>
</dbReference>
<evidence type="ECO:0000313" key="7">
    <source>
        <dbReference type="Proteomes" id="UP001589750"/>
    </source>
</evidence>
<evidence type="ECO:0000256" key="2">
    <source>
        <dbReference type="ARBA" id="ARBA00009840"/>
    </source>
</evidence>
<evidence type="ECO:0000256" key="5">
    <source>
        <dbReference type="SAM" id="MobiDB-lite"/>
    </source>
</evidence>
<gene>
    <name evidence="6" type="ORF">ACFFRI_09255</name>
</gene>
<comment type="function">
    <text evidence="1">Involved in DNA recombination.</text>
</comment>
<dbReference type="InterPro" id="IPR003798">
    <property type="entry name" value="DNA_recombination_RmuC"/>
</dbReference>
<reference evidence="6 7" key="1">
    <citation type="submission" date="2024-09" db="EMBL/GenBank/DDBJ databases">
        <authorList>
            <person name="Sun Q."/>
            <person name="Mori K."/>
        </authorList>
    </citation>
    <scope>NUCLEOTIDE SEQUENCE [LARGE SCALE GENOMIC DNA]</scope>
    <source>
        <strain evidence="6 7">JCM 9626</strain>
    </source>
</reference>
<evidence type="ECO:0000256" key="4">
    <source>
        <dbReference type="ARBA" id="ARBA00023172"/>
    </source>
</evidence>
<comment type="caution">
    <text evidence="6">The sequence shown here is derived from an EMBL/GenBank/DDBJ whole genome shotgun (WGS) entry which is preliminary data.</text>
</comment>
<dbReference type="Proteomes" id="UP001589750">
    <property type="component" value="Unassembled WGS sequence"/>
</dbReference>
<feature type="compositionally biased region" description="Basic and acidic residues" evidence="5">
    <location>
        <begin position="354"/>
        <end position="364"/>
    </location>
</feature>
<keyword evidence="3" id="KW-0175">Coiled coil</keyword>
<evidence type="ECO:0000256" key="1">
    <source>
        <dbReference type="ARBA" id="ARBA00003416"/>
    </source>
</evidence>
<dbReference type="PANTHER" id="PTHR30563">
    <property type="entry name" value="DNA RECOMBINATION PROTEIN RMUC"/>
    <property type="match status" value="1"/>
</dbReference>
<feature type="compositionally biased region" description="Gly residues" evidence="5">
    <location>
        <begin position="365"/>
        <end position="382"/>
    </location>
</feature>
<dbReference type="PANTHER" id="PTHR30563:SF0">
    <property type="entry name" value="DNA RECOMBINATION PROTEIN RMUC"/>
    <property type="match status" value="1"/>
</dbReference>
<dbReference type="Pfam" id="PF02646">
    <property type="entry name" value="RmuC"/>
    <property type="match status" value="1"/>
</dbReference>